<dbReference type="Proteomes" id="UP000600171">
    <property type="component" value="Unassembled WGS sequence"/>
</dbReference>
<comment type="caution">
    <text evidence="1">The sequence shown here is derived from an EMBL/GenBank/DDBJ whole genome shotgun (WGS) entry which is preliminary data.</text>
</comment>
<dbReference type="SUPFAM" id="SSF48150">
    <property type="entry name" value="DNA-glycosylase"/>
    <property type="match status" value="1"/>
</dbReference>
<keyword evidence="2" id="KW-1185">Reference proteome</keyword>
<dbReference type="GO" id="GO:0008725">
    <property type="term" value="F:DNA-3-methyladenine glycosylase activity"/>
    <property type="evidence" value="ECO:0007669"/>
    <property type="project" value="InterPro"/>
</dbReference>
<accession>A0A917MQL4</accession>
<dbReference type="InterPro" id="IPR052891">
    <property type="entry name" value="DNA-3mA_glycosylase"/>
</dbReference>
<sequence>MTTQQETTATYPGWVRDSSTRDYFEKEWGKVPLSEETIFEQLCLMTFQLGLTFTTVLSRRQALYNLLGGYNLEKVAALEDEVLEQATQNPAIIRNFYKLKACRDNARALIEHDIDLADLFLNAFCRPITVDTVGDLPRTHEASDDICRSLRLAGLRYIGPVGVCSVAQALGLIQVRLATVGANS</sequence>
<reference evidence="1 2" key="1">
    <citation type="journal article" date="2014" name="Int. J. Syst. Evol. Microbiol.">
        <title>Complete genome sequence of Corynebacterium casei LMG S-19264T (=DSM 44701T), isolated from a smear-ripened cheese.</title>
        <authorList>
            <consortium name="US DOE Joint Genome Institute (JGI-PGF)"/>
            <person name="Walter F."/>
            <person name="Albersmeier A."/>
            <person name="Kalinowski J."/>
            <person name="Ruckert C."/>
        </authorList>
    </citation>
    <scope>NUCLEOTIDE SEQUENCE [LARGE SCALE GENOMIC DNA]</scope>
    <source>
        <strain evidence="1 2">CCM 8669</strain>
    </source>
</reference>
<proteinExistence type="predicted"/>
<evidence type="ECO:0000313" key="1">
    <source>
        <dbReference type="EMBL" id="GGH58474.1"/>
    </source>
</evidence>
<dbReference type="PANTHER" id="PTHR30037">
    <property type="entry name" value="DNA-3-METHYLADENINE GLYCOSYLASE 1"/>
    <property type="match status" value="1"/>
</dbReference>
<dbReference type="Pfam" id="PF03352">
    <property type="entry name" value="Adenine_glyco"/>
    <property type="match status" value="1"/>
</dbReference>
<dbReference type="InterPro" id="IPR011257">
    <property type="entry name" value="DNA_glycosylase"/>
</dbReference>
<gene>
    <name evidence="1" type="primary">tag</name>
    <name evidence="1" type="ORF">GCM10007359_04700</name>
</gene>
<dbReference type="GO" id="GO:0006284">
    <property type="term" value="P:base-excision repair"/>
    <property type="evidence" value="ECO:0007669"/>
    <property type="project" value="InterPro"/>
</dbReference>
<dbReference type="EMBL" id="BMDC01000001">
    <property type="protein sequence ID" value="GGH58474.1"/>
    <property type="molecule type" value="Genomic_DNA"/>
</dbReference>
<dbReference type="InterPro" id="IPR005019">
    <property type="entry name" value="Adenine_glyco"/>
</dbReference>
<dbReference type="AlphaFoldDB" id="A0A917MQL4"/>
<dbReference type="PANTHER" id="PTHR30037:SF4">
    <property type="entry name" value="DNA-3-METHYLADENINE GLYCOSYLASE I"/>
    <property type="match status" value="1"/>
</dbReference>
<dbReference type="RefSeq" id="WP_188358717.1">
    <property type="nucleotide sequence ID" value="NZ_BMDC01000001.1"/>
</dbReference>
<dbReference type="Gene3D" id="1.10.340.30">
    <property type="entry name" value="Hypothetical protein, domain 2"/>
    <property type="match status" value="1"/>
</dbReference>
<name>A0A917MQL4_9MICC</name>
<protein>
    <submittedName>
        <fullName evidence="1">DNA-3-methyladenine glycosylase I</fullName>
    </submittedName>
</protein>
<organism evidence="1 2">
    <name type="scientific">Rothia aerolata</name>
    <dbReference type="NCBI Taxonomy" id="1812262"/>
    <lineage>
        <taxon>Bacteria</taxon>
        <taxon>Bacillati</taxon>
        <taxon>Actinomycetota</taxon>
        <taxon>Actinomycetes</taxon>
        <taxon>Micrococcales</taxon>
        <taxon>Micrococcaceae</taxon>
        <taxon>Rothia</taxon>
    </lineage>
</organism>
<evidence type="ECO:0000313" key="2">
    <source>
        <dbReference type="Proteomes" id="UP000600171"/>
    </source>
</evidence>